<dbReference type="Pfam" id="PF13505">
    <property type="entry name" value="OMP_b-brl"/>
    <property type="match status" value="1"/>
</dbReference>
<dbReference type="PANTHER" id="PTHR34001">
    <property type="entry name" value="BLL7405 PROTEIN"/>
    <property type="match status" value="1"/>
</dbReference>
<dbReference type="InterPro" id="IPR051692">
    <property type="entry name" value="OMP-like"/>
</dbReference>
<dbReference type="InterPro" id="IPR027385">
    <property type="entry name" value="Beta-barrel_OMP"/>
</dbReference>
<evidence type="ECO:0000256" key="5">
    <source>
        <dbReference type="SAM" id="SignalP"/>
    </source>
</evidence>
<reference evidence="8" key="1">
    <citation type="journal article" date="2019" name="Int. J. Syst. Evol. Microbiol.">
        <title>The Global Catalogue of Microorganisms (GCM) 10K type strain sequencing project: providing services to taxonomists for standard genome sequencing and annotation.</title>
        <authorList>
            <consortium name="The Broad Institute Genomics Platform"/>
            <consortium name="The Broad Institute Genome Sequencing Center for Infectious Disease"/>
            <person name="Wu L."/>
            <person name="Ma J."/>
        </authorList>
    </citation>
    <scope>NUCLEOTIDE SEQUENCE [LARGE SCALE GENOMIC DNA]</scope>
    <source>
        <strain evidence="8">KCTC 42473</strain>
    </source>
</reference>
<keyword evidence="2 5" id="KW-0732">Signal</keyword>
<dbReference type="SUPFAM" id="SSF56925">
    <property type="entry name" value="OMPA-like"/>
    <property type="match status" value="1"/>
</dbReference>
<evidence type="ECO:0000256" key="1">
    <source>
        <dbReference type="ARBA" id="ARBA00004370"/>
    </source>
</evidence>
<sequence length="256" mass="26601">MRHTLFLAAGALGGLAGASGALAGGYTAPTADPVVTAPVIEAAPVSDWAGGYVGGHIGYAFGGDDAVGAEIYKGDAFLGSERDLTDLKVKGLNAGVQLGYRWQRGNWVFGPELTIEGGDIGDDKSGSATVDGSAVTLGIESKVNHIAGLRFKTGYAVNPETLVYGSAGYVRGDFDYILSASIDGEGGSMTEGYTADGYSLGLGVERKVRDNLSVFAEWQYRNFGKEEVSFADGEAAIVTNATPEHHNIKVGVNFSF</sequence>
<feature type="domain" description="Outer membrane protein beta-barrel" evidence="6">
    <location>
        <begin position="41"/>
        <end position="256"/>
    </location>
</feature>
<comment type="subcellular location">
    <subcellularLocation>
        <location evidence="1">Membrane</location>
    </subcellularLocation>
</comment>
<proteinExistence type="inferred from homology"/>
<dbReference type="NCBIfam" id="TIGR01414">
    <property type="entry name" value="autotrans_barl"/>
    <property type="match status" value="1"/>
</dbReference>
<evidence type="ECO:0000256" key="2">
    <source>
        <dbReference type="ARBA" id="ARBA00022729"/>
    </source>
</evidence>
<feature type="chain" id="PRO_5046673694" evidence="5">
    <location>
        <begin position="24"/>
        <end position="256"/>
    </location>
</feature>
<keyword evidence="8" id="KW-1185">Reference proteome</keyword>
<evidence type="ECO:0000313" key="7">
    <source>
        <dbReference type="EMBL" id="MFC3628847.1"/>
    </source>
</evidence>
<dbReference type="Proteomes" id="UP001595539">
    <property type="component" value="Unassembled WGS sequence"/>
</dbReference>
<evidence type="ECO:0000256" key="3">
    <source>
        <dbReference type="ARBA" id="ARBA00023136"/>
    </source>
</evidence>
<dbReference type="PANTHER" id="PTHR34001:SF3">
    <property type="entry name" value="BLL7405 PROTEIN"/>
    <property type="match status" value="1"/>
</dbReference>
<evidence type="ECO:0000259" key="6">
    <source>
        <dbReference type="Pfam" id="PF13505"/>
    </source>
</evidence>
<feature type="signal peptide" evidence="5">
    <location>
        <begin position="1"/>
        <end position="23"/>
    </location>
</feature>
<protein>
    <submittedName>
        <fullName evidence="7">Outer membrane protein</fullName>
    </submittedName>
</protein>
<accession>A0ABV7U1W9</accession>
<gene>
    <name evidence="7" type="ORF">ACFOM8_05245</name>
</gene>
<dbReference type="RefSeq" id="WP_377759951.1">
    <property type="nucleotide sequence ID" value="NZ_JBHRXY010000002.1"/>
</dbReference>
<dbReference type="InterPro" id="IPR011250">
    <property type="entry name" value="OMP/PagP_B-barrel"/>
</dbReference>
<evidence type="ECO:0000313" key="8">
    <source>
        <dbReference type="Proteomes" id="UP001595539"/>
    </source>
</evidence>
<comment type="caution">
    <text evidence="7">The sequence shown here is derived from an EMBL/GenBank/DDBJ whole genome shotgun (WGS) entry which is preliminary data.</text>
</comment>
<evidence type="ECO:0000256" key="4">
    <source>
        <dbReference type="ARBA" id="ARBA00038306"/>
    </source>
</evidence>
<dbReference type="Gene3D" id="2.40.160.20">
    <property type="match status" value="1"/>
</dbReference>
<name>A0ABV7U1W9_9RHOB</name>
<keyword evidence="3" id="KW-0472">Membrane</keyword>
<dbReference type="EMBL" id="JBHRXY010000002">
    <property type="protein sequence ID" value="MFC3628847.1"/>
    <property type="molecule type" value="Genomic_DNA"/>
</dbReference>
<comment type="similarity">
    <text evidence="4">Belongs to the Omp25/RopB family.</text>
</comment>
<dbReference type="InterPro" id="IPR006315">
    <property type="entry name" value="OM_autotransptr_brl_dom"/>
</dbReference>
<organism evidence="7 8">
    <name type="scientific">Paracoccus angustae</name>
    <dbReference type="NCBI Taxonomy" id="1671480"/>
    <lineage>
        <taxon>Bacteria</taxon>
        <taxon>Pseudomonadati</taxon>
        <taxon>Pseudomonadota</taxon>
        <taxon>Alphaproteobacteria</taxon>
        <taxon>Rhodobacterales</taxon>
        <taxon>Paracoccaceae</taxon>
        <taxon>Paracoccus</taxon>
    </lineage>
</organism>